<dbReference type="GO" id="GO:0008061">
    <property type="term" value="F:chitin binding"/>
    <property type="evidence" value="ECO:0007669"/>
    <property type="project" value="InterPro"/>
</dbReference>
<proteinExistence type="predicted"/>
<evidence type="ECO:0000259" key="3">
    <source>
        <dbReference type="PROSITE" id="PS51910"/>
    </source>
</evidence>
<keyword evidence="5" id="KW-1185">Reference proteome</keyword>
<dbReference type="AlphaFoldDB" id="A0A839DYF1"/>
<dbReference type="PANTHER" id="PTHR46066">
    <property type="entry name" value="CHITINASE DOMAIN-CONTAINING PROTEIN 1 FAMILY MEMBER"/>
    <property type="match status" value="1"/>
</dbReference>
<dbReference type="Gene3D" id="3.20.20.80">
    <property type="entry name" value="Glycosidases"/>
    <property type="match status" value="1"/>
</dbReference>
<dbReference type="GO" id="GO:0016798">
    <property type="term" value="F:hydrolase activity, acting on glycosyl bonds"/>
    <property type="evidence" value="ECO:0007669"/>
    <property type="project" value="UniProtKB-KW"/>
</dbReference>
<dbReference type="InterPro" id="IPR011583">
    <property type="entry name" value="Chitinase_II/V-like_cat"/>
</dbReference>
<dbReference type="GO" id="GO:0005975">
    <property type="term" value="P:carbohydrate metabolic process"/>
    <property type="evidence" value="ECO:0007669"/>
    <property type="project" value="InterPro"/>
</dbReference>
<organism evidence="4 5">
    <name type="scientific">Halosaccharopolyspora lacisalsi</name>
    <dbReference type="NCBI Taxonomy" id="1000566"/>
    <lineage>
        <taxon>Bacteria</taxon>
        <taxon>Bacillati</taxon>
        <taxon>Actinomycetota</taxon>
        <taxon>Actinomycetes</taxon>
        <taxon>Pseudonocardiales</taxon>
        <taxon>Pseudonocardiaceae</taxon>
        <taxon>Halosaccharopolyspora</taxon>
    </lineage>
</organism>
<name>A0A839DYF1_9PSEU</name>
<evidence type="ECO:0000313" key="4">
    <source>
        <dbReference type="EMBL" id="MBA8824385.1"/>
    </source>
</evidence>
<dbReference type="Pfam" id="PF00704">
    <property type="entry name" value="Glyco_hydro_18"/>
    <property type="match status" value="1"/>
</dbReference>
<dbReference type="PROSITE" id="PS51910">
    <property type="entry name" value="GH18_2"/>
    <property type="match status" value="1"/>
</dbReference>
<dbReference type="EMBL" id="JACGWZ010000002">
    <property type="protein sequence ID" value="MBA8824385.1"/>
    <property type="molecule type" value="Genomic_DNA"/>
</dbReference>
<keyword evidence="1" id="KW-0378">Hydrolase</keyword>
<dbReference type="InterPro" id="IPR041704">
    <property type="entry name" value="CFLE_GH18"/>
</dbReference>
<evidence type="ECO:0000256" key="1">
    <source>
        <dbReference type="ARBA" id="ARBA00022801"/>
    </source>
</evidence>
<reference evidence="4 5" key="1">
    <citation type="submission" date="2020-07" db="EMBL/GenBank/DDBJ databases">
        <title>Sequencing the genomes of 1000 actinobacteria strains.</title>
        <authorList>
            <person name="Klenk H.-P."/>
        </authorList>
    </citation>
    <scope>NUCLEOTIDE SEQUENCE [LARGE SCALE GENOMIC DNA]</scope>
    <source>
        <strain evidence="4 5">DSM 45975</strain>
    </source>
</reference>
<dbReference type="Gene3D" id="3.10.50.10">
    <property type="match status" value="1"/>
</dbReference>
<dbReference type="InterPro" id="IPR001223">
    <property type="entry name" value="Glyco_hydro18_cat"/>
</dbReference>
<dbReference type="RefSeq" id="WP_182543680.1">
    <property type="nucleotide sequence ID" value="NZ_JACGWZ010000002.1"/>
</dbReference>
<evidence type="ECO:0000313" key="5">
    <source>
        <dbReference type="Proteomes" id="UP000569329"/>
    </source>
</evidence>
<dbReference type="InterPro" id="IPR029070">
    <property type="entry name" value="Chitinase_insertion_sf"/>
</dbReference>
<dbReference type="PANTHER" id="PTHR46066:SF2">
    <property type="entry name" value="CHITINASE DOMAIN-CONTAINING PROTEIN 1"/>
    <property type="match status" value="1"/>
</dbReference>
<dbReference type="CDD" id="cd02874">
    <property type="entry name" value="GH18_CFLE_spore_hydrolase"/>
    <property type="match status" value="1"/>
</dbReference>
<accession>A0A839DYF1</accession>
<dbReference type="InterPro" id="IPR017853">
    <property type="entry name" value="GH"/>
</dbReference>
<protein>
    <submittedName>
        <fullName evidence="4">Spore germination protein YaaH</fullName>
    </submittedName>
</protein>
<comment type="caution">
    <text evidence="4">The sequence shown here is derived from an EMBL/GenBank/DDBJ whole genome shotgun (WGS) entry which is preliminary data.</text>
</comment>
<dbReference type="SUPFAM" id="SSF51445">
    <property type="entry name" value="(Trans)glycosidases"/>
    <property type="match status" value="1"/>
</dbReference>
<sequence length="381" mass="42770">MVKKARTAEREAVPRRAARWPRKRRHLLGSAYLLLLLGCALLLVALSLTPAPAPTSQRQTLVVGALPFWNIGGGTETLVTHRESVNGVSPWMYGIGPNGGITTQYSPEDSDKVDRNLSRLRDAGLPVMPTLANITEGRWAYEPVARMLHDPELMRRHVAGIVSLVQREGYNGIDIDYEDLRARDRDAFTGFITLLAERLHAVDKKLSVALFAKTTDAGYDERNVAQDYAAIGRVADQVRLMGYDYHWSTSEPGAVAPVGWVRDVLDYAKTRIPPDKIVLGVPLYGYDWVDGHGESVTWLEAFRLATEHGAKVRYDRDRQAPWFRYTDEKGREHEVWFENAASSRAKFEAVRAAGIRGVYLWMYGHEDVGMWPALRDTLPVG</sequence>
<keyword evidence="2" id="KW-0326">Glycosidase</keyword>
<gene>
    <name evidence="4" type="ORF">FHX42_001732</name>
</gene>
<dbReference type="Proteomes" id="UP000569329">
    <property type="component" value="Unassembled WGS sequence"/>
</dbReference>
<dbReference type="SMART" id="SM00636">
    <property type="entry name" value="Glyco_18"/>
    <property type="match status" value="1"/>
</dbReference>
<evidence type="ECO:0000256" key="2">
    <source>
        <dbReference type="ARBA" id="ARBA00023295"/>
    </source>
</evidence>
<feature type="domain" description="GH18" evidence="3">
    <location>
        <begin position="60"/>
        <end position="381"/>
    </location>
</feature>